<keyword evidence="1" id="KW-0378">Hydrolase</keyword>
<dbReference type="InterPro" id="IPR006328">
    <property type="entry name" value="2-HAD"/>
</dbReference>
<dbReference type="SFLD" id="SFLDS00003">
    <property type="entry name" value="Haloacid_Dehalogenase"/>
    <property type="match status" value="1"/>
</dbReference>
<dbReference type="PANTHER" id="PTHR43316">
    <property type="entry name" value="HYDROLASE, HALOACID DELAHOGENASE-RELATED"/>
    <property type="match status" value="1"/>
</dbReference>
<name>A0A371B1E1_9BRAD</name>
<dbReference type="InterPro" id="IPR036412">
    <property type="entry name" value="HAD-like_sf"/>
</dbReference>
<dbReference type="EMBL" id="QRGO01000003">
    <property type="protein sequence ID" value="RDV01281.1"/>
    <property type="molecule type" value="Genomic_DNA"/>
</dbReference>
<dbReference type="GO" id="GO:0019120">
    <property type="term" value="F:hydrolase activity, acting on acid halide bonds, in C-halide compounds"/>
    <property type="evidence" value="ECO:0007669"/>
    <property type="project" value="InterPro"/>
</dbReference>
<dbReference type="PANTHER" id="PTHR43316:SF3">
    <property type="entry name" value="HALOACID DEHALOGENASE, TYPE II (AFU_ORTHOLOGUE AFUA_2G07750)-RELATED"/>
    <property type="match status" value="1"/>
</dbReference>
<comment type="caution">
    <text evidence="3">The sequence shown here is derived from an EMBL/GenBank/DDBJ whole genome shotgun (WGS) entry which is preliminary data.</text>
</comment>
<dbReference type="Pfam" id="PF00702">
    <property type="entry name" value="Hydrolase"/>
    <property type="match status" value="1"/>
</dbReference>
<dbReference type="AlphaFoldDB" id="A0A371B1E1"/>
<dbReference type="Gene3D" id="1.10.150.750">
    <property type="match status" value="1"/>
</dbReference>
<reference evidence="4" key="1">
    <citation type="submission" date="2018-08" db="EMBL/GenBank/DDBJ databases">
        <authorList>
            <person name="Kim S.-J."/>
            <person name="Jung G.-Y."/>
        </authorList>
    </citation>
    <scope>NUCLEOTIDE SEQUENCE [LARGE SCALE GENOMIC DNA]</scope>
    <source>
        <strain evidence="4">GY_H</strain>
    </source>
</reference>
<feature type="region of interest" description="Disordered" evidence="2">
    <location>
        <begin position="205"/>
        <end position="224"/>
    </location>
</feature>
<protein>
    <submittedName>
        <fullName evidence="3">Haloacid dehalogenase type II</fullName>
    </submittedName>
</protein>
<dbReference type="InterPro" id="IPR051540">
    <property type="entry name" value="S-2-haloacid_dehalogenase"/>
</dbReference>
<dbReference type="Gene3D" id="3.40.50.1000">
    <property type="entry name" value="HAD superfamily/HAD-like"/>
    <property type="match status" value="1"/>
</dbReference>
<gene>
    <name evidence="3" type="ORF">DXH78_18800</name>
</gene>
<evidence type="ECO:0000256" key="1">
    <source>
        <dbReference type="ARBA" id="ARBA00022801"/>
    </source>
</evidence>
<evidence type="ECO:0000313" key="4">
    <source>
        <dbReference type="Proteomes" id="UP000263993"/>
    </source>
</evidence>
<sequence>MQAPVLGVKALFFDVFGTLVDWRTSVARESEKILGALGFDLDWLAFADAWRGEYQPGMEEVRSGRLPFSKLDVLHRANLVRMAPRFGLENLSDEVLDDLTLVWHRLDAWTEVPGALTRLKTQFRIAPVSNGNISLMVDLARRNGLPWDAILGAEIAGDYKPKRQVYLAACAAFDLEPRQCMMVAAHSSDLAAAAACGLRTGHIARPNENGPGKGEASPSVPVDVAGSDLADLAGKLGV</sequence>
<dbReference type="SUPFAM" id="SSF56784">
    <property type="entry name" value="HAD-like"/>
    <property type="match status" value="1"/>
</dbReference>
<keyword evidence="4" id="KW-1185">Reference proteome</keyword>
<dbReference type="NCBIfam" id="TIGR01493">
    <property type="entry name" value="HAD-SF-IA-v2"/>
    <property type="match status" value="1"/>
</dbReference>
<dbReference type="SFLD" id="SFLDG01129">
    <property type="entry name" value="C1.5:_HAD__Beta-PGM__Phosphata"/>
    <property type="match status" value="1"/>
</dbReference>
<evidence type="ECO:0000313" key="3">
    <source>
        <dbReference type="EMBL" id="RDV01281.1"/>
    </source>
</evidence>
<dbReference type="NCBIfam" id="TIGR01428">
    <property type="entry name" value="HAD_type_II"/>
    <property type="match status" value="1"/>
</dbReference>
<accession>A0A371B1E1</accession>
<dbReference type="InterPro" id="IPR023214">
    <property type="entry name" value="HAD_sf"/>
</dbReference>
<evidence type="ECO:0000256" key="2">
    <source>
        <dbReference type="SAM" id="MobiDB-lite"/>
    </source>
</evidence>
<dbReference type="InterPro" id="IPR006439">
    <property type="entry name" value="HAD-SF_hydro_IA"/>
</dbReference>
<dbReference type="RefSeq" id="WP_115518799.1">
    <property type="nucleotide sequence ID" value="NZ_QRGO01000003.1"/>
</dbReference>
<organism evidence="3 4">
    <name type="scientific">Undibacter mobilis</name>
    <dbReference type="NCBI Taxonomy" id="2292256"/>
    <lineage>
        <taxon>Bacteria</taxon>
        <taxon>Pseudomonadati</taxon>
        <taxon>Pseudomonadota</taxon>
        <taxon>Alphaproteobacteria</taxon>
        <taxon>Hyphomicrobiales</taxon>
        <taxon>Nitrobacteraceae</taxon>
        <taxon>Undibacter</taxon>
    </lineage>
</organism>
<proteinExistence type="predicted"/>
<dbReference type="Proteomes" id="UP000263993">
    <property type="component" value="Unassembled WGS sequence"/>
</dbReference>
<dbReference type="OrthoDB" id="9785638at2"/>